<evidence type="ECO:0000313" key="2">
    <source>
        <dbReference type="Proteomes" id="UP000032160"/>
    </source>
</evidence>
<dbReference type="Proteomes" id="UP000032160">
    <property type="component" value="Chromosome I"/>
</dbReference>
<dbReference type="RefSeq" id="WP_145973395.1">
    <property type="nucleotide sequence ID" value="NZ_HG966617.1"/>
</dbReference>
<sequence>MAKEKKSDNVYVDLPTGLSRDQIMAAVERASEAAGMYISHIGGYSRKKYPGSVHWHFKRDAKERGLIDATYWDVKELLWLMIRHSEPEWVHKFAPKLKRALNKEFAALAG</sequence>
<name>X5MNV6_9HYPH</name>
<dbReference type="EMBL" id="HG966617">
    <property type="protein sequence ID" value="CDO60456.1"/>
    <property type="molecule type" value="Genomic_DNA"/>
</dbReference>
<protein>
    <submittedName>
        <fullName evidence="1">Uncharacterized protein</fullName>
    </submittedName>
</protein>
<dbReference type="STRING" id="1458461.BN1012_Phect2243"/>
<dbReference type="KEGG" id="pect:BN1012_Phect2243"/>
<dbReference type="AlphaFoldDB" id="X5MNV6"/>
<keyword evidence="2" id="KW-1185">Reference proteome</keyword>
<evidence type="ECO:0000313" key="1">
    <source>
        <dbReference type="EMBL" id="CDO60456.1"/>
    </source>
</evidence>
<organism evidence="1 2">
    <name type="scientific">Candidatus Phaeomarinibacter ectocarpi</name>
    <dbReference type="NCBI Taxonomy" id="1458461"/>
    <lineage>
        <taxon>Bacteria</taxon>
        <taxon>Pseudomonadati</taxon>
        <taxon>Pseudomonadota</taxon>
        <taxon>Alphaproteobacteria</taxon>
        <taxon>Hyphomicrobiales</taxon>
        <taxon>Parvibaculaceae</taxon>
        <taxon>Candidatus Phaeomarinibacter</taxon>
    </lineage>
</organism>
<dbReference type="OrthoDB" id="8452012at2"/>
<dbReference type="HOGENOM" id="CLU_2166416_0_0_5"/>
<gene>
    <name evidence="1" type="ORF">BN1012_Phect2243</name>
</gene>
<proteinExistence type="predicted"/>
<reference evidence="1 2" key="1">
    <citation type="journal article" date="2014" name="Front. Genet.">
        <title>Genome and metabolic network of "Candidatus Phaeomarinobacter ectocarpi" Ec32, a new candidate genus of Alphaproteobacteria frequently associated with brown algae.</title>
        <authorList>
            <person name="Dittami S.M."/>
            <person name="Barbeyron T."/>
            <person name="Boyen C."/>
            <person name="Cambefort J."/>
            <person name="Collet G."/>
            <person name="Delage L."/>
            <person name="Gobet A."/>
            <person name="Groisillier A."/>
            <person name="Leblanc C."/>
            <person name="Michel G."/>
            <person name="Scornet D."/>
            <person name="Siegel A."/>
            <person name="Tapia J.E."/>
            <person name="Tonon T."/>
        </authorList>
    </citation>
    <scope>NUCLEOTIDE SEQUENCE [LARGE SCALE GENOMIC DNA]</scope>
    <source>
        <strain evidence="1 2">Ec32</strain>
    </source>
</reference>
<accession>X5MNV6</accession>